<evidence type="ECO:0000256" key="6">
    <source>
        <dbReference type="ARBA" id="ARBA00023136"/>
    </source>
</evidence>
<comment type="subcellular location">
    <subcellularLocation>
        <location evidence="1">Cell membrane</location>
        <topology evidence="1">Multi-pass membrane protein</topology>
    </subcellularLocation>
</comment>
<feature type="transmembrane region" description="Helical" evidence="7">
    <location>
        <begin position="146"/>
        <end position="166"/>
    </location>
</feature>
<dbReference type="Pfam" id="PF01636">
    <property type="entry name" value="APH"/>
    <property type="match status" value="1"/>
</dbReference>
<feature type="transmembrane region" description="Helical" evidence="7">
    <location>
        <begin position="325"/>
        <end position="350"/>
    </location>
</feature>
<evidence type="ECO:0000256" key="4">
    <source>
        <dbReference type="ARBA" id="ARBA00022692"/>
    </source>
</evidence>
<feature type="transmembrane region" description="Helical" evidence="7">
    <location>
        <begin position="86"/>
        <end position="110"/>
    </location>
</feature>
<feature type="transmembrane region" description="Helical" evidence="7">
    <location>
        <begin position="295"/>
        <end position="319"/>
    </location>
</feature>
<dbReference type="InterPro" id="IPR002575">
    <property type="entry name" value="Aminoglycoside_PTrfase"/>
</dbReference>
<feature type="transmembrane region" description="Helical" evidence="7">
    <location>
        <begin position="415"/>
        <end position="436"/>
    </location>
</feature>
<feature type="transmembrane region" description="Helical" evidence="7">
    <location>
        <begin position="172"/>
        <end position="195"/>
    </location>
</feature>
<dbReference type="Proteomes" id="UP001321498">
    <property type="component" value="Chromosome"/>
</dbReference>
<keyword evidence="6 7" id="KW-0472">Membrane</keyword>
<protein>
    <recommendedName>
        <fullName evidence="8">Aminoglycoside phosphotransferase domain-containing protein</fullName>
    </recommendedName>
</protein>
<evidence type="ECO:0000256" key="7">
    <source>
        <dbReference type="SAM" id="Phobius"/>
    </source>
</evidence>
<evidence type="ECO:0000313" key="10">
    <source>
        <dbReference type="Proteomes" id="UP001321498"/>
    </source>
</evidence>
<evidence type="ECO:0000256" key="1">
    <source>
        <dbReference type="ARBA" id="ARBA00004651"/>
    </source>
</evidence>
<evidence type="ECO:0000313" key="9">
    <source>
        <dbReference type="EMBL" id="BDZ45924.1"/>
    </source>
</evidence>
<feature type="transmembrane region" description="Helical" evidence="7">
    <location>
        <begin position="116"/>
        <end position="134"/>
    </location>
</feature>
<keyword evidence="4 7" id="KW-0812">Transmembrane</keyword>
<dbReference type="RefSeq" id="WP_286279154.1">
    <property type="nucleotide sequence ID" value="NZ_AP027731.1"/>
</dbReference>
<evidence type="ECO:0000259" key="8">
    <source>
        <dbReference type="Pfam" id="PF01636"/>
    </source>
</evidence>
<evidence type="ECO:0000256" key="2">
    <source>
        <dbReference type="ARBA" id="ARBA00007430"/>
    </source>
</evidence>
<dbReference type="Gene3D" id="1.10.510.10">
    <property type="entry name" value="Transferase(Phosphotransferase) domain 1"/>
    <property type="match status" value="1"/>
</dbReference>
<organism evidence="9 10">
    <name type="scientific">Naasia aerilata</name>
    <dbReference type="NCBI Taxonomy" id="1162966"/>
    <lineage>
        <taxon>Bacteria</taxon>
        <taxon>Bacillati</taxon>
        <taxon>Actinomycetota</taxon>
        <taxon>Actinomycetes</taxon>
        <taxon>Micrococcales</taxon>
        <taxon>Microbacteriaceae</taxon>
        <taxon>Naasia</taxon>
    </lineage>
</organism>
<gene>
    <name evidence="9" type="ORF">GCM10025866_18330</name>
</gene>
<feature type="domain" description="Aminoglycoside phosphotransferase" evidence="8">
    <location>
        <begin position="669"/>
        <end position="776"/>
    </location>
</feature>
<accession>A0ABM8GCF1</accession>
<dbReference type="InterPro" id="IPR011009">
    <property type="entry name" value="Kinase-like_dom_sf"/>
</dbReference>
<name>A0ABM8GCF1_9MICO</name>
<keyword evidence="5 7" id="KW-1133">Transmembrane helix</keyword>
<evidence type="ECO:0000256" key="5">
    <source>
        <dbReference type="ARBA" id="ARBA00022989"/>
    </source>
</evidence>
<feature type="transmembrane region" description="Helical" evidence="7">
    <location>
        <begin position="448"/>
        <end position="469"/>
    </location>
</feature>
<dbReference type="EMBL" id="AP027731">
    <property type="protein sequence ID" value="BDZ45924.1"/>
    <property type="molecule type" value="Genomic_DNA"/>
</dbReference>
<dbReference type="InterPro" id="IPR050833">
    <property type="entry name" value="Poly_Biosynth_Transport"/>
</dbReference>
<evidence type="ECO:0000256" key="3">
    <source>
        <dbReference type="ARBA" id="ARBA00022475"/>
    </source>
</evidence>
<sequence length="829" mass="88728">MTTTTPSLGDSAARGTGVTLLGQAVRVLLQFASTVILARLLTPEDFGLIAMVAAVIGISELIRDFGLSSAAIQAKNVTDDERTNLFWVNTGLGVLSSVVVILISPLIVLLYGEPRLVPIVAAMSTTFVFSGINTQFKADLTRSLRFGLLTGIETAGVVGGFVLGITGAILGWSYWAIVVQQVSTVAIACLLNVAASRWKPGLPKRSVSIRRFVKFGLGVLGTQTISYVTKNVDNVAIGAVWGASPLGLYDRAYQLLMTPLNQINAPMTRVALPILSRVHEQRDVFARYLQRSQLVGAYLTATVFAVAAGLSVPLVLVLFGPKWTGVAPIFAALAVGGMLRAIAQISYWIYLATGRTGAQLRMFLAVRPFMILIILAGLPWGPFGVAIGSTVAYALHWVVSLWRVGVVTGVDTRPLFANAIRTIVTISIPCGVLAWLGTLIPAPSIVQLLAGLGFALVYVVLAALLLPFVRADVEVVLSFARRMVGRRSGRKGITWEREQKRTFAELLQQAAPHLREGRWSLPTVSSAFHTGREGRLASQGAAARRRPPRNAKERIVRRRTELAGPRTITVPGGDPRGGAVEALLTKDRGLVLFDRTGGSVTHVRRAPFPAGYEEHREALSQVLPNPSWSLTEDRTVLREGLASGVEFSRAPLDLRVATVHGVVRAYTALARSARSGDARAAVDAALTRAAESREGAPKAIVAEVEALAPQLRAAASAWPLVLSHGDLTGLNLLVAEDGGWSAIDFEDAGLRPYFYDPYVLLLRDAELLAALRTGEFDEDFAALGAAAGAPAGDHELLLRAAALLAAEHHARTHGGRFWFSLGRSWPPAA</sequence>
<dbReference type="PANTHER" id="PTHR30250">
    <property type="entry name" value="PST FAMILY PREDICTED COLANIC ACID TRANSPORTER"/>
    <property type="match status" value="1"/>
</dbReference>
<comment type="similarity">
    <text evidence="2">Belongs to the polysaccharide synthase family.</text>
</comment>
<dbReference type="CDD" id="cd13127">
    <property type="entry name" value="MATE_tuaB_like"/>
    <property type="match status" value="1"/>
</dbReference>
<feature type="transmembrane region" description="Helical" evidence="7">
    <location>
        <begin position="371"/>
        <end position="395"/>
    </location>
</feature>
<keyword evidence="10" id="KW-1185">Reference proteome</keyword>
<reference evidence="10" key="1">
    <citation type="journal article" date="2019" name="Int. J. Syst. Evol. Microbiol.">
        <title>The Global Catalogue of Microorganisms (GCM) 10K type strain sequencing project: providing services to taxonomists for standard genome sequencing and annotation.</title>
        <authorList>
            <consortium name="The Broad Institute Genomics Platform"/>
            <consortium name="The Broad Institute Genome Sequencing Center for Infectious Disease"/>
            <person name="Wu L."/>
            <person name="Ma J."/>
        </authorList>
    </citation>
    <scope>NUCLEOTIDE SEQUENCE [LARGE SCALE GENOMIC DNA]</scope>
    <source>
        <strain evidence="10">NBRC 108725</strain>
    </source>
</reference>
<dbReference type="PANTHER" id="PTHR30250:SF10">
    <property type="entry name" value="LIPOPOLYSACCHARIDE BIOSYNTHESIS PROTEIN WZXC"/>
    <property type="match status" value="1"/>
</dbReference>
<dbReference type="Pfam" id="PF13440">
    <property type="entry name" value="Polysacc_synt_3"/>
    <property type="match status" value="1"/>
</dbReference>
<keyword evidence="3" id="KW-1003">Cell membrane</keyword>
<dbReference type="Gene3D" id="1.20.58.840">
    <property type="match status" value="1"/>
</dbReference>
<dbReference type="SUPFAM" id="SSF56112">
    <property type="entry name" value="Protein kinase-like (PK-like)"/>
    <property type="match status" value="1"/>
</dbReference>
<proteinExistence type="inferred from homology"/>